<dbReference type="Gene3D" id="1.20.272.10">
    <property type="match status" value="1"/>
</dbReference>
<dbReference type="PANTHER" id="PTHR11669:SF20">
    <property type="entry name" value="REPLICATION FACTOR C SUBUNIT 4"/>
    <property type="match status" value="1"/>
</dbReference>
<dbReference type="Proteomes" id="UP000751190">
    <property type="component" value="Unassembled WGS sequence"/>
</dbReference>
<dbReference type="InterPro" id="IPR027417">
    <property type="entry name" value="P-loop_NTPase"/>
</dbReference>
<name>A0A8J5XJZ1_DIALT</name>
<dbReference type="GO" id="GO:0005524">
    <property type="term" value="F:ATP binding"/>
    <property type="evidence" value="ECO:0007669"/>
    <property type="project" value="UniProtKB-KW"/>
</dbReference>
<comment type="caution">
    <text evidence="8">The sequence shown here is derived from an EMBL/GenBank/DDBJ whole genome shotgun (WGS) entry which is preliminary data.</text>
</comment>
<evidence type="ECO:0000256" key="6">
    <source>
        <dbReference type="ARBA" id="ARBA00023242"/>
    </source>
</evidence>
<evidence type="ECO:0000313" key="8">
    <source>
        <dbReference type="EMBL" id="KAG8470636.1"/>
    </source>
</evidence>
<dbReference type="SMART" id="SM00382">
    <property type="entry name" value="AAA"/>
    <property type="match status" value="1"/>
</dbReference>
<gene>
    <name evidence="8" type="ORF">KFE25_009057</name>
</gene>
<dbReference type="InterPro" id="IPR047854">
    <property type="entry name" value="RFC_lid"/>
</dbReference>
<dbReference type="SUPFAM" id="SSF52540">
    <property type="entry name" value="P-loop containing nucleoside triphosphate hydrolases"/>
    <property type="match status" value="1"/>
</dbReference>
<evidence type="ECO:0000256" key="2">
    <source>
        <dbReference type="ARBA" id="ARBA00005378"/>
    </source>
</evidence>
<dbReference type="GO" id="GO:0003689">
    <property type="term" value="F:DNA clamp loader activity"/>
    <property type="evidence" value="ECO:0007669"/>
    <property type="project" value="TreeGrafter"/>
</dbReference>
<evidence type="ECO:0000256" key="5">
    <source>
        <dbReference type="ARBA" id="ARBA00022840"/>
    </source>
</evidence>
<evidence type="ECO:0000256" key="4">
    <source>
        <dbReference type="ARBA" id="ARBA00022741"/>
    </source>
</evidence>
<dbReference type="CDD" id="cd18140">
    <property type="entry name" value="HLD_clamp_RFC"/>
    <property type="match status" value="1"/>
</dbReference>
<evidence type="ECO:0000259" key="7">
    <source>
        <dbReference type="SMART" id="SM00382"/>
    </source>
</evidence>
<dbReference type="CDD" id="cd00009">
    <property type="entry name" value="AAA"/>
    <property type="match status" value="1"/>
</dbReference>
<dbReference type="Pfam" id="PF08542">
    <property type="entry name" value="Rep_fac_C"/>
    <property type="match status" value="1"/>
</dbReference>
<evidence type="ECO:0000256" key="3">
    <source>
        <dbReference type="ARBA" id="ARBA00022705"/>
    </source>
</evidence>
<comment type="similarity">
    <text evidence="2">Belongs to the activator 1 small subunits family.</text>
</comment>
<dbReference type="GO" id="GO:0005663">
    <property type="term" value="C:DNA replication factor C complex"/>
    <property type="evidence" value="ECO:0007669"/>
    <property type="project" value="TreeGrafter"/>
</dbReference>
<evidence type="ECO:0000256" key="1">
    <source>
        <dbReference type="ARBA" id="ARBA00004123"/>
    </source>
</evidence>
<dbReference type="FunFam" id="1.20.272.10:FF:000011">
    <property type="entry name" value="Replication factor C subunit 2"/>
    <property type="match status" value="1"/>
</dbReference>
<dbReference type="FunFam" id="3.40.50.300:FF:000129">
    <property type="entry name" value="Replication factor C subunit 5"/>
    <property type="match status" value="1"/>
</dbReference>
<dbReference type="GO" id="GO:0003677">
    <property type="term" value="F:DNA binding"/>
    <property type="evidence" value="ECO:0007669"/>
    <property type="project" value="InterPro"/>
</dbReference>
<proteinExistence type="inferred from homology"/>
<dbReference type="SUPFAM" id="SSF48019">
    <property type="entry name" value="post-AAA+ oligomerization domain-like"/>
    <property type="match status" value="1"/>
</dbReference>
<protein>
    <recommendedName>
        <fullName evidence="7">AAA+ ATPase domain-containing protein</fullName>
    </recommendedName>
</protein>
<dbReference type="InterPro" id="IPR003959">
    <property type="entry name" value="ATPase_AAA_core"/>
</dbReference>
<dbReference type="EMBL" id="JAGTXO010000001">
    <property type="protein sequence ID" value="KAG8470636.1"/>
    <property type="molecule type" value="Genomic_DNA"/>
</dbReference>
<dbReference type="GO" id="GO:0006281">
    <property type="term" value="P:DNA repair"/>
    <property type="evidence" value="ECO:0007669"/>
    <property type="project" value="TreeGrafter"/>
</dbReference>
<dbReference type="InterPro" id="IPR013748">
    <property type="entry name" value="Rep_factorC_C"/>
</dbReference>
<comment type="subcellular location">
    <subcellularLocation>
        <location evidence="1">Nucleus</location>
    </subcellularLocation>
</comment>
<dbReference type="Pfam" id="PF00004">
    <property type="entry name" value="AAA"/>
    <property type="match status" value="1"/>
</dbReference>
<reference evidence="8" key="1">
    <citation type="submission" date="2021-05" db="EMBL/GenBank/DDBJ databases">
        <title>The genome of the haptophyte Pavlova lutheri (Diacronema luteri, Pavlovales) - a model for lipid biosynthesis in eukaryotic algae.</title>
        <authorList>
            <person name="Hulatt C.J."/>
            <person name="Posewitz M.C."/>
        </authorList>
    </citation>
    <scope>NUCLEOTIDE SEQUENCE</scope>
    <source>
        <strain evidence="8">NIVA-4/92</strain>
    </source>
</reference>
<dbReference type="OrthoDB" id="4199794at2759"/>
<dbReference type="InterPro" id="IPR003593">
    <property type="entry name" value="AAA+_ATPase"/>
</dbReference>
<keyword evidence="6" id="KW-0539">Nucleus</keyword>
<keyword evidence="3" id="KW-0235">DNA replication</keyword>
<dbReference type="InterPro" id="IPR008921">
    <property type="entry name" value="DNA_pol3_clamp-load_cplx_C"/>
</dbReference>
<sequence>MAERAVPWVEKYRPRTVTDVAHQTEVVDTLRKAVETRNLPHLIFYGPPGTGKTSTILACARDLYGSDFKKRVLELNASDERGISIVRNKIKSFAMVAVNAKTNAEGQSIPPYKLIVLDEADSMTTDAQSALRRTMETYCRITRFCIICNYVSRLIPPITSRCAKFHFKPLPKQATLDRLKMIAAAEGVGCSDRVFALIEEQSEGDMRKAIQMMQSLHRLAMDGEIAEQAVLDISGAVPAETVRALIAGCQQPNAFKQIQAEVDALLLQGYPAGQLLAQLSGEVVSSATLPDVAKGVISKGLAEADKHLVDGANEYLQLLNVFAIICRSAAPAAA</sequence>
<evidence type="ECO:0000313" key="9">
    <source>
        <dbReference type="Proteomes" id="UP000751190"/>
    </source>
</evidence>
<dbReference type="GO" id="GO:0006261">
    <property type="term" value="P:DNA-templated DNA replication"/>
    <property type="evidence" value="ECO:0007669"/>
    <property type="project" value="TreeGrafter"/>
</dbReference>
<keyword evidence="9" id="KW-1185">Reference proteome</keyword>
<organism evidence="8 9">
    <name type="scientific">Diacronema lutheri</name>
    <name type="common">Unicellular marine alga</name>
    <name type="synonym">Monochrysis lutheri</name>
    <dbReference type="NCBI Taxonomy" id="2081491"/>
    <lineage>
        <taxon>Eukaryota</taxon>
        <taxon>Haptista</taxon>
        <taxon>Haptophyta</taxon>
        <taxon>Pavlovophyceae</taxon>
        <taxon>Pavlovales</taxon>
        <taxon>Pavlovaceae</taxon>
        <taxon>Diacronema</taxon>
    </lineage>
</organism>
<dbReference type="Gene3D" id="1.10.8.60">
    <property type="match status" value="1"/>
</dbReference>
<dbReference type="OMA" id="GCQSGSF"/>
<keyword evidence="4" id="KW-0547">Nucleotide-binding</keyword>
<accession>A0A8J5XJZ1</accession>
<dbReference type="InterPro" id="IPR050238">
    <property type="entry name" value="DNA_Rep/Repair_Clamp_Loader"/>
</dbReference>
<dbReference type="GO" id="GO:0005634">
    <property type="term" value="C:nucleus"/>
    <property type="evidence" value="ECO:0007669"/>
    <property type="project" value="UniProtKB-SubCell"/>
</dbReference>
<dbReference type="GO" id="GO:0016887">
    <property type="term" value="F:ATP hydrolysis activity"/>
    <property type="evidence" value="ECO:0007669"/>
    <property type="project" value="InterPro"/>
</dbReference>
<dbReference type="AlphaFoldDB" id="A0A8J5XJZ1"/>
<dbReference type="NCBIfam" id="NF001679">
    <property type="entry name" value="PRK00440.1"/>
    <property type="match status" value="1"/>
</dbReference>
<keyword evidence="5" id="KW-0067">ATP-binding</keyword>
<feature type="domain" description="AAA+ ATPase" evidence="7">
    <location>
        <begin position="38"/>
        <end position="170"/>
    </location>
</feature>
<dbReference type="PANTHER" id="PTHR11669">
    <property type="entry name" value="REPLICATION FACTOR C / DNA POLYMERASE III GAMMA-TAU SUBUNIT"/>
    <property type="match status" value="1"/>
</dbReference>
<dbReference type="Gene3D" id="3.40.50.300">
    <property type="entry name" value="P-loop containing nucleotide triphosphate hydrolases"/>
    <property type="match status" value="1"/>
</dbReference>